<feature type="transmembrane region" description="Helical" evidence="2">
    <location>
        <begin position="207"/>
        <end position="227"/>
    </location>
</feature>
<keyword evidence="2" id="KW-0472">Membrane</keyword>
<dbReference type="OrthoDB" id="8607342at2"/>
<feature type="domain" description="CAAX prenyl protease 2/Lysostaphin resistance protein A-like" evidence="3">
    <location>
        <begin position="129"/>
        <end position="218"/>
    </location>
</feature>
<feature type="transmembrane region" description="Helical" evidence="2">
    <location>
        <begin position="182"/>
        <end position="200"/>
    </location>
</feature>
<dbReference type="GO" id="GO:0004175">
    <property type="term" value="F:endopeptidase activity"/>
    <property type="evidence" value="ECO:0007669"/>
    <property type="project" value="UniProtKB-ARBA"/>
</dbReference>
<evidence type="ECO:0000256" key="1">
    <source>
        <dbReference type="ARBA" id="ARBA00009067"/>
    </source>
</evidence>
<dbReference type="AlphaFoldDB" id="A0A0R2JU52"/>
<dbReference type="RefSeq" id="WP_054646101.1">
    <property type="nucleotide sequence ID" value="NZ_FUXS01000001.1"/>
</dbReference>
<dbReference type="PANTHER" id="PTHR36435:SF1">
    <property type="entry name" value="CAAX AMINO TERMINAL PROTEASE FAMILY PROTEIN"/>
    <property type="match status" value="1"/>
</dbReference>
<sequence>MNKKLNFFDYLKRTLILLGLIFMVLVVQIPVQLISLKNFTGIKLFLYIILYIVGFGIAISLATWAYRSVWRQKSHKLTKSDFKLIVIALLTFYVIEIVMQLLNGFFFHQIGTKNNAAILDMLKNNPTVLVLMSISMVFLSPILEELVFRGYLIRGLFFKTNSLIPIIFSGLIFSCGHMSSNIISFMIYAFLGMILAYVYLKTDKIEVSIGVHFANNLVATIFMLITIL</sequence>
<dbReference type="PATRIC" id="fig|1122148.6.peg.324"/>
<comment type="caution">
    <text evidence="4">The sequence shown here is derived from an EMBL/GenBank/DDBJ whole genome shotgun (WGS) entry which is preliminary data.</text>
</comment>
<evidence type="ECO:0000313" key="5">
    <source>
        <dbReference type="Proteomes" id="UP000051565"/>
    </source>
</evidence>
<gene>
    <name evidence="4" type="ORF">IV52_GL000305</name>
</gene>
<keyword evidence="5" id="KW-1185">Reference proteome</keyword>
<dbReference type="PANTHER" id="PTHR36435">
    <property type="entry name" value="SLR1288 PROTEIN"/>
    <property type="match status" value="1"/>
</dbReference>
<dbReference type="GO" id="GO:0080120">
    <property type="term" value="P:CAAX-box protein maturation"/>
    <property type="evidence" value="ECO:0007669"/>
    <property type="project" value="UniProtKB-ARBA"/>
</dbReference>
<feature type="transmembrane region" description="Helical" evidence="2">
    <location>
        <begin position="44"/>
        <end position="64"/>
    </location>
</feature>
<dbReference type="InterPro" id="IPR052710">
    <property type="entry name" value="CAAX_protease"/>
</dbReference>
<evidence type="ECO:0000313" key="4">
    <source>
        <dbReference type="EMBL" id="KRN78901.1"/>
    </source>
</evidence>
<dbReference type="InterPro" id="IPR003675">
    <property type="entry name" value="Rce1/LyrA-like_dom"/>
</dbReference>
<feature type="transmembrane region" description="Helical" evidence="2">
    <location>
        <begin position="84"/>
        <end position="107"/>
    </location>
</feature>
<feature type="transmembrane region" description="Helical" evidence="2">
    <location>
        <begin position="156"/>
        <end position="176"/>
    </location>
</feature>
<keyword evidence="2" id="KW-1133">Transmembrane helix</keyword>
<name>A0A0R2JU52_9LACO</name>
<dbReference type="STRING" id="53444.AYR59_04970"/>
<dbReference type="GeneID" id="61250185"/>
<protein>
    <submittedName>
        <fullName evidence="4">Abortive infection protein</fullName>
    </submittedName>
</protein>
<feature type="transmembrane region" description="Helical" evidence="2">
    <location>
        <begin position="127"/>
        <end position="144"/>
    </location>
</feature>
<comment type="similarity">
    <text evidence="1">Belongs to the UPF0177 family.</text>
</comment>
<dbReference type="EMBL" id="JQBT01000032">
    <property type="protein sequence ID" value="KRN78901.1"/>
    <property type="molecule type" value="Genomic_DNA"/>
</dbReference>
<evidence type="ECO:0000256" key="2">
    <source>
        <dbReference type="SAM" id="Phobius"/>
    </source>
</evidence>
<proteinExistence type="inferred from homology"/>
<organism evidence="4 5">
    <name type="scientific">Fructilactobacillus lindneri DSM 20690 = JCM 11027</name>
    <dbReference type="NCBI Taxonomy" id="1122148"/>
    <lineage>
        <taxon>Bacteria</taxon>
        <taxon>Bacillati</taxon>
        <taxon>Bacillota</taxon>
        <taxon>Bacilli</taxon>
        <taxon>Lactobacillales</taxon>
        <taxon>Lactobacillaceae</taxon>
        <taxon>Fructilactobacillus</taxon>
    </lineage>
</organism>
<dbReference type="Pfam" id="PF02517">
    <property type="entry name" value="Rce1-like"/>
    <property type="match status" value="1"/>
</dbReference>
<reference evidence="4 5" key="1">
    <citation type="journal article" date="2015" name="Genome Announc.">
        <title>Expanding the biotechnology potential of lactobacilli through comparative genomics of 213 strains and associated genera.</title>
        <authorList>
            <person name="Sun Z."/>
            <person name="Harris H.M."/>
            <person name="McCann A."/>
            <person name="Guo C."/>
            <person name="Argimon S."/>
            <person name="Zhang W."/>
            <person name="Yang X."/>
            <person name="Jeffery I.B."/>
            <person name="Cooney J.C."/>
            <person name="Kagawa T.F."/>
            <person name="Liu W."/>
            <person name="Song Y."/>
            <person name="Salvetti E."/>
            <person name="Wrobel A."/>
            <person name="Rasinkangas P."/>
            <person name="Parkhill J."/>
            <person name="Rea M.C."/>
            <person name="O'Sullivan O."/>
            <person name="Ritari J."/>
            <person name="Douillard F.P."/>
            <person name="Paul Ross R."/>
            <person name="Yang R."/>
            <person name="Briner A.E."/>
            <person name="Felis G.E."/>
            <person name="de Vos W.M."/>
            <person name="Barrangou R."/>
            <person name="Klaenhammer T.R."/>
            <person name="Caufield P.W."/>
            <person name="Cui Y."/>
            <person name="Zhang H."/>
            <person name="O'Toole P.W."/>
        </authorList>
    </citation>
    <scope>NUCLEOTIDE SEQUENCE [LARGE SCALE GENOMIC DNA]</scope>
    <source>
        <strain evidence="4 5">DSM 20690</strain>
    </source>
</reference>
<accession>A0A0R2JU52</accession>
<keyword evidence="2" id="KW-0812">Transmembrane</keyword>
<evidence type="ECO:0000259" key="3">
    <source>
        <dbReference type="Pfam" id="PF02517"/>
    </source>
</evidence>
<dbReference type="Proteomes" id="UP000051565">
    <property type="component" value="Unassembled WGS sequence"/>
</dbReference>